<proteinExistence type="predicted"/>
<evidence type="ECO:0000313" key="2">
    <source>
        <dbReference type="EMBL" id="CAL5979323.1"/>
    </source>
</evidence>
<gene>
    <name evidence="1" type="ORF">HINF_LOCUS43283</name>
    <name evidence="2" type="ORF">HINF_LOCUS5470</name>
</gene>
<dbReference type="AlphaFoldDB" id="A0AA86QJJ0"/>
<evidence type="ECO:0000313" key="3">
    <source>
        <dbReference type="Proteomes" id="UP001642409"/>
    </source>
</evidence>
<dbReference type="Proteomes" id="UP001642409">
    <property type="component" value="Unassembled WGS sequence"/>
</dbReference>
<reference evidence="1" key="1">
    <citation type="submission" date="2023-06" db="EMBL/GenBank/DDBJ databases">
        <authorList>
            <person name="Kurt Z."/>
        </authorList>
    </citation>
    <scope>NUCLEOTIDE SEQUENCE</scope>
</reference>
<protein>
    <submittedName>
        <fullName evidence="2">Hypothetical_protein</fullName>
    </submittedName>
</protein>
<evidence type="ECO:0000313" key="1">
    <source>
        <dbReference type="EMBL" id="CAI9955638.1"/>
    </source>
</evidence>
<dbReference type="EMBL" id="CAXDID020000010">
    <property type="protein sequence ID" value="CAL5979323.1"/>
    <property type="molecule type" value="Genomic_DNA"/>
</dbReference>
<dbReference type="EMBL" id="CATOUU010000865">
    <property type="protein sequence ID" value="CAI9955638.1"/>
    <property type="molecule type" value="Genomic_DNA"/>
</dbReference>
<accession>A0AA86QJJ0</accession>
<reference evidence="2 3" key="2">
    <citation type="submission" date="2024-07" db="EMBL/GenBank/DDBJ databases">
        <authorList>
            <person name="Akdeniz Z."/>
        </authorList>
    </citation>
    <scope>NUCLEOTIDE SEQUENCE [LARGE SCALE GENOMIC DNA]</scope>
</reference>
<name>A0AA86QJJ0_9EUKA</name>
<organism evidence="1">
    <name type="scientific">Hexamita inflata</name>
    <dbReference type="NCBI Taxonomy" id="28002"/>
    <lineage>
        <taxon>Eukaryota</taxon>
        <taxon>Metamonada</taxon>
        <taxon>Diplomonadida</taxon>
        <taxon>Hexamitidae</taxon>
        <taxon>Hexamitinae</taxon>
        <taxon>Hexamita</taxon>
    </lineage>
</organism>
<keyword evidence="3" id="KW-1185">Reference proteome</keyword>
<sequence>MEEDVKDLLLTQNMCRDIRLHVLARTLSLQHYKHPNEAALIRNLQRLVTAAEECPEAVASAEQFLQLKRNTLKNWIKNRIQLEIGPSLSVEDTACLENFLYRFAEHARFIPIDFFARAVYYLNTQRNTNIPYITIRRAAANICARHNFKKLLIDQGIQLPTQRNIPCEVIAEEVAKAKEELKLKVGDDSQEGKAIADELILLLQKVIKQEADSEELKDVAVGQSATEVHHRHEVTDKMLDDDTILRELYDMRD</sequence>
<comment type="caution">
    <text evidence="1">The sequence shown here is derived from an EMBL/GenBank/DDBJ whole genome shotgun (WGS) entry which is preliminary data.</text>
</comment>